<feature type="domain" description="PIPK" evidence="3">
    <location>
        <begin position="486"/>
        <end position="1014"/>
    </location>
</feature>
<dbReference type="PANTHER" id="PTHR23086">
    <property type="entry name" value="PHOSPHATIDYLINOSITOL-4-PHOSPHATE 5-KINASE"/>
    <property type="match status" value="1"/>
</dbReference>
<dbReference type="InterPro" id="IPR027483">
    <property type="entry name" value="PInositol-4-P-4/5-kinase_C_sf"/>
</dbReference>
<dbReference type="GO" id="GO:0005524">
    <property type="term" value="F:ATP binding"/>
    <property type="evidence" value="ECO:0007669"/>
    <property type="project" value="UniProtKB-UniRule"/>
</dbReference>
<feature type="compositionally biased region" description="Low complexity" evidence="2">
    <location>
        <begin position="157"/>
        <end position="169"/>
    </location>
</feature>
<dbReference type="GO" id="GO:0016301">
    <property type="term" value="F:kinase activity"/>
    <property type="evidence" value="ECO:0007669"/>
    <property type="project" value="UniProtKB-UniRule"/>
</dbReference>
<feature type="compositionally biased region" description="Low complexity" evidence="2">
    <location>
        <begin position="120"/>
        <end position="131"/>
    </location>
</feature>
<dbReference type="InterPro" id="IPR027484">
    <property type="entry name" value="PInositol-4-P-5-kinase_N"/>
</dbReference>
<dbReference type="PANTHER" id="PTHR23086:SF8">
    <property type="entry name" value="PHOSPHATIDYLINOSITOL 5-PHOSPHATE 4-KINASE, ISOFORM A"/>
    <property type="match status" value="1"/>
</dbReference>
<dbReference type="Proteomes" id="UP001530377">
    <property type="component" value="Unassembled WGS sequence"/>
</dbReference>
<dbReference type="InterPro" id="IPR023610">
    <property type="entry name" value="PInositol-4/5-P-5/4-kinase"/>
</dbReference>
<feature type="compositionally biased region" description="Pro residues" evidence="2">
    <location>
        <begin position="143"/>
        <end position="156"/>
    </location>
</feature>
<name>A0ABD3RF08_9STRA</name>
<keyword evidence="1" id="KW-0418">Kinase</keyword>
<dbReference type="SUPFAM" id="SSF56104">
    <property type="entry name" value="SAICAR synthase-like"/>
    <property type="match status" value="1"/>
</dbReference>
<feature type="region of interest" description="Disordered" evidence="2">
    <location>
        <begin position="257"/>
        <end position="298"/>
    </location>
</feature>
<feature type="compositionally biased region" description="Low complexity" evidence="2">
    <location>
        <begin position="289"/>
        <end position="298"/>
    </location>
</feature>
<dbReference type="Gene3D" id="3.30.810.10">
    <property type="entry name" value="2-Layer Sandwich"/>
    <property type="match status" value="2"/>
</dbReference>
<dbReference type="GO" id="GO:0046488">
    <property type="term" value="P:phosphatidylinositol metabolic process"/>
    <property type="evidence" value="ECO:0007669"/>
    <property type="project" value="UniProtKB-UniRule"/>
</dbReference>
<organism evidence="4 5">
    <name type="scientific">Cyclostephanos tholiformis</name>
    <dbReference type="NCBI Taxonomy" id="382380"/>
    <lineage>
        <taxon>Eukaryota</taxon>
        <taxon>Sar</taxon>
        <taxon>Stramenopiles</taxon>
        <taxon>Ochrophyta</taxon>
        <taxon>Bacillariophyta</taxon>
        <taxon>Coscinodiscophyceae</taxon>
        <taxon>Thalassiosirophycidae</taxon>
        <taxon>Stephanodiscales</taxon>
        <taxon>Stephanodiscaceae</taxon>
        <taxon>Cyclostephanos</taxon>
    </lineage>
</organism>
<comment type="caution">
    <text evidence="4">The sequence shown here is derived from an EMBL/GenBank/DDBJ whole genome shotgun (WGS) entry which is preliminary data.</text>
</comment>
<dbReference type="EMBL" id="JALLPB020000250">
    <property type="protein sequence ID" value="KAL3811593.1"/>
    <property type="molecule type" value="Genomic_DNA"/>
</dbReference>
<keyword evidence="1" id="KW-0808">Transferase</keyword>
<dbReference type="SMART" id="SM00330">
    <property type="entry name" value="PIPKc"/>
    <property type="match status" value="1"/>
</dbReference>
<keyword evidence="1" id="KW-0547">Nucleotide-binding</keyword>
<sequence length="1042" mass="115959">EGTPAAEALRANAEIRVSKLRKVGRSTRLQAGVRALKSGRHTGDRRGAPAFVAPRGREDNKVVTSSSGMPPPTIPEADDEGGHSEDDSYGDGASRAEEDGSSVGGDLSAAAMVDDDDESSSSSLDHPLDGSMDSPKDRGGSHPPFPGAPPPSPGSPQQPQTPSSSFQRKNAAQFVAHAALPAAVAAACLAGEELDRRRGILESPAVDAAAVGPPVHKSPFTSLFKLAVPTALSTATEENVNNALNFKRRDVLHLRNSTSEGAGMHRRASSATLFPDDKRPNLVSRRHSSFSSGHGDSLLSIRHMPSEISVDETVKHGNIIRLDDENDSRHSSISDDDEILATTDPHDNDADKMRIEERLDIKPIIVHIPGSNRHAAHGETKEEGEVGDEDADHQKVLKGKAKKKLIKSSEDAFSFLGPRSVRKWVNRRRSKEETKDTRSYVKGKVIDGKHELYAMSIAVMFGMRTSIGRTNLAMSETAHNLRRWLDNDDLMAVVKYEFPPRVSVIDRNSTDSARILKKYVDEPQRCHFCHFAIGSDITPPHLLNHTFKFKDYSPLAFAYLRRMFGVNEYDFLLSVCGNANYIEFQSNAKSGQFFFYSPDGKYMIKTMTNTESKFLRRITPHYFRHCAMNPNTLITKFLGMYRVKLYHLKRNVKFVVMKSVYDTDKNLSQLFDVKGSITGRDARPGDAVKKDNDIRRMLPEGAFTLDPGLHERLKTQVVNDCEWLRSMKIMDYSMLIGIHNISHRTTKTLLKPSMQRARSLNDDGDDYSSSSYDASNASCLDHFLNVDDDDSFLDGVHNQKGGISRVEFDASTVTSGEAVRTVRVVNSLSVDDESLKKNRKEMDELLEKAVEDMYWPFQRFYNIQGLRRMNPLPGISESTPATDPKQSKKKEDDRTNILNAFSSKIEVALASGRRCDLPSFERPLSNRKDGGFMMDTSTINLPLKISVPGAPNMVEYCDGKIFYMGIIDILQQFNIRKRCEARYRRLSGKGWEAASCVHPNIYADRFIRFFEEYTACSQSHDALSDSVSNRSVGSAMGRIKSA</sequence>
<proteinExistence type="predicted"/>
<protein>
    <recommendedName>
        <fullName evidence="3">PIPK domain-containing protein</fullName>
    </recommendedName>
</protein>
<evidence type="ECO:0000256" key="1">
    <source>
        <dbReference type="PROSITE-ProRule" id="PRU00781"/>
    </source>
</evidence>
<dbReference type="Pfam" id="PF01504">
    <property type="entry name" value="PIP5K"/>
    <property type="match status" value="1"/>
</dbReference>
<evidence type="ECO:0000259" key="3">
    <source>
        <dbReference type="PROSITE" id="PS51455"/>
    </source>
</evidence>
<feature type="non-terminal residue" evidence="4">
    <location>
        <position position="1"/>
    </location>
</feature>
<feature type="region of interest" description="Disordered" evidence="2">
    <location>
        <begin position="373"/>
        <end position="398"/>
    </location>
</feature>
<dbReference type="AlphaFoldDB" id="A0ABD3RF08"/>
<keyword evidence="1" id="KW-0067">ATP-binding</keyword>
<dbReference type="Gene3D" id="3.30.800.10">
    <property type="entry name" value="Phosphatidylinositol Phosphate Kinase II Beta"/>
    <property type="match status" value="1"/>
</dbReference>
<keyword evidence="5" id="KW-1185">Reference proteome</keyword>
<feature type="region of interest" description="Disordered" evidence="2">
    <location>
        <begin position="325"/>
        <end position="349"/>
    </location>
</feature>
<accession>A0ABD3RF08</accession>
<dbReference type="CDD" id="cd00139">
    <property type="entry name" value="PIPKc"/>
    <property type="match status" value="1"/>
</dbReference>
<feature type="region of interest" description="Disordered" evidence="2">
    <location>
        <begin position="871"/>
        <end position="893"/>
    </location>
</feature>
<evidence type="ECO:0000313" key="4">
    <source>
        <dbReference type="EMBL" id="KAL3811593.1"/>
    </source>
</evidence>
<feature type="region of interest" description="Disordered" evidence="2">
    <location>
        <begin position="31"/>
        <end position="169"/>
    </location>
</feature>
<evidence type="ECO:0000313" key="5">
    <source>
        <dbReference type="Proteomes" id="UP001530377"/>
    </source>
</evidence>
<dbReference type="InterPro" id="IPR002498">
    <property type="entry name" value="PInositol-4-P-4/5-kinase_core"/>
</dbReference>
<dbReference type="PROSITE" id="PS51455">
    <property type="entry name" value="PIPK"/>
    <property type="match status" value="1"/>
</dbReference>
<evidence type="ECO:0000256" key="2">
    <source>
        <dbReference type="SAM" id="MobiDB-lite"/>
    </source>
</evidence>
<reference evidence="4 5" key="1">
    <citation type="submission" date="2024-10" db="EMBL/GenBank/DDBJ databases">
        <title>Updated reference genomes for cyclostephanoid diatoms.</title>
        <authorList>
            <person name="Roberts W.R."/>
            <person name="Alverson A.J."/>
        </authorList>
    </citation>
    <scope>NUCLEOTIDE SEQUENCE [LARGE SCALE GENOMIC DNA]</scope>
    <source>
        <strain evidence="4 5">AJA228-03</strain>
    </source>
</reference>
<gene>
    <name evidence="4" type="ORF">ACHAXA_010562</name>
</gene>